<dbReference type="SUPFAM" id="SSF52309">
    <property type="entry name" value="N-(deoxy)ribosyltransferase-like"/>
    <property type="match status" value="1"/>
</dbReference>
<dbReference type="Proteomes" id="UP001500221">
    <property type="component" value="Unassembled WGS sequence"/>
</dbReference>
<keyword evidence="2" id="KW-1185">Reference proteome</keyword>
<evidence type="ECO:0000313" key="2">
    <source>
        <dbReference type="Proteomes" id="UP001500221"/>
    </source>
</evidence>
<dbReference type="EMBL" id="BAABKG010000005">
    <property type="protein sequence ID" value="GAA5154688.1"/>
    <property type="molecule type" value="Genomic_DNA"/>
</dbReference>
<accession>A0ABP9Q0Y8</accession>
<organism evidence="1 2">
    <name type="scientific">Nocardioides marinquilinus</name>
    <dbReference type="NCBI Taxonomy" id="1210400"/>
    <lineage>
        <taxon>Bacteria</taxon>
        <taxon>Bacillati</taxon>
        <taxon>Actinomycetota</taxon>
        <taxon>Actinomycetes</taxon>
        <taxon>Propionibacteriales</taxon>
        <taxon>Nocardioidaceae</taxon>
        <taxon>Nocardioides</taxon>
    </lineage>
</organism>
<sequence length="163" mass="18145">MSGRQPDYVYVASSWRNPMQPAVCEVLKAADIDHYDFRNPPGGTGFSWREVKTDYDGPRIGVDGIRAKGSDWEPVDEYLRMVNHPRAIEGYEADFAAMRRADTFVMVLPCGKSAHLEIGYAIGAGKRTAILLEDPVEPELMYRGVDFLAPSVHALLGWLGVQD</sequence>
<dbReference type="RefSeq" id="WP_345462605.1">
    <property type="nucleotide sequence ID" value="NZ_BAABKG010000005.1"/>
</dbReference>
<evidence type="ECO:0000313" key="1">
    <source>
        <dbReference type="EMBL" id="GAA5154688.1"/>
    </source>
</evidence>
<reference evidence="2" key="1">
    <citation type="journal article" date="2019" name="Int. J. Syst. Evol. Microbiol.">
        <title>The Global Catalogue of Microorganisms (GCM) 10K type strain sequencing project: providing services to taxonomists for standard genome sequencing and annotation.</title>
        <authorList>
            <consortium name="The Broad Institute Genomics Platform"/>
            <consortium name="The Broad Institute Genome Sequencing Center for Infectious Disease"/>
            <person name="Wu L."/>
            <person name="Ma J."/>
        </authorList>
    </citation>
    <scope>NUCLEOTIDE SEQUENCE [LARGE SCALE GENOMIC DNA]</scope>
    <source>
        <strain evidence="2">JCM 18459</strain>
    </source>
</reference>
<gene>
    <name evidence="1" type="ORF">GCM10023340_38670</name>
</gene>
<protein>
    <recommendedName>
        <fullName evidence="3">Nucleoside 2-deoxyribosyltransferase</fullName>
    </recommendedName>
</protein>
<dbReference type="Gene3D" id="3.40.50.450">
    <property type="match status" value="1"/>
</dbReference>
<name>A0ABP9Q0Y8_9ACTN</name>
<evidence type="ECO:0008006" key="3">
    <source>
        <dbReference type="Google" id="ProtNLM"/>
    </source>
</evidence>
<comment type="caution">
    <text evidence="1">The sequence shown here is derived from an EMBL/GenBank/DDBJ whole genome shotgun (WGS) entry which is preliminary data.</text>
</comment>
<proteinExistence type="predicted"/>